<dbReference type="EMBL" id="NJBN01000001">
    <property type="protein sequence ID" value="TKJ42109.1"/>
    <property type="molecule type" value="Genomic_DNA"/>
</dbReference>
<keyword evidence="1" id="KW-0472">Membrane</keyword>
<comment type="caution">
    <text evidence="3">The sequence shown here is derived from an EMBL/GenBank/DDBJ whole genome shotgun (WGS) entry which is preliminary data.</text>
</comment>
<feature type="transmembrane region" description="Helical" evidence="1">
    <location>
        <begin position="240"/>
        <end position="260"/>
    </location>
</feature>
<organism evidence="3 4">
    <name type="scientific">candidate division LCP-89 bacterium B3_LCP</name>
    <dbReference type="NCBI Taxonomy" id="2012998"/>
    <lineage>
        <taxon>Bacteria</taxon>
        <taxon>Pseudomonadati</taxon>
        <taxon>Bacteria division LCP-89</taxon>
    </lineage>
</organism>
<dbReference type="InterPro" id="IPR029062">
    <property type="entry name" value="Class_I_gatase-like"/>
</dbReference>
<feature type="transmembrane region" description="Helical" evidence="1">
    <location>
        <begin position="548"/>
        <end position="564"/>
    </location>
</feature>
<evidence type="ECO:0000313" key="3">
    <source>
        <dbReference type="EMBL" id="TKJ42109.1"/>
    </source>
</evidence>
<keyword evidence="1" id="KW-0812">Transmembrane</keyword>
<evidence type="ECO:0000259" key="2">
    <source>
        <dbReference type="Pfam" id="PF14258"/>
    </source>
</evidence>
<proteinExistence type="predicted"/>
<keyword evidence="1" id="KW-1133">Transmembrane helix</keyword>
<feature type="transmembrane region" description="Helical" evidence="1">
    <location>
        <begin position="84"/>
        <end position="115"/>
    </location>
</feature>
<evidence type="ECO:0000313" key="4">
    <source>
        <dbReference type="Proteomes" id="UP000319619"/>
    </source>
</evidence>
<dbReference type="Proteomes" id="UP000319619">
    <property type="component" value="Unassembled WGS sequence"/>
</dbReference>
<dbReference type="AlphaFoldDB" id="A0A532V4M0"/>
<dbReference type="SUPFAM" id="SSF52317">
    <property type="entry name" value="Class I glutamine amidotransferase-like"/>
    <property type="match status" value="1"/>
</dbReference>
<dbReference type="InterPro" id="IPR025646">
    <property type="entry name" value="DUF4350"/>
</dbReference>
<feature type="transmembrane region" description="Helical" evidence="1">
    <location>
        <begin position="12"/>
        <end position="34"/>
    </location>
</feature>
<reference evidence="3 4" key="1">
    <citation type="submission" date="2017-06" db="EMBL/GenBank/DDBJ databases">
        <title>Novel microbial phyla capable of carbon fixation and sulfur reduction in deep-sea sediments.</title>
        <authorList>
            <person name="Huang J."/>
            <person name="Baker B."/>
            <person name="Wang Y."/>
        </authorList>
    </citation>
    <scope>NUCLEOTIDE SEQUENCE [LARGE SCALE GENOMIC DNA]</scope>
    <source>
        <strain evidence="3">B3_LCP</strain>
    </source>
</reference>
<accession>A0A532V4M0</accession>
<name>A0A532V4M0_UNCL8</name>
<feature type="transmembrane region" description="Helical" evidence="1">
    <location>
        <begin position="209"/>
        <end position="228"/>
    </location>
</feature>
<feature type="domain" description="DUF4350" evidence="2">
    <location>
        <begin position="303"/>
        <end position="503"/>
    </location>
</feature>
<dbReference type="Pfam" id="PF14258">
    <property type="entry name" value="DUF4350"/>
    <property type="match status" value="1"/>
</dbReference>
<evidence type="ECO:0000256" key="1">
    <source>
        <dbReference type="SAM" id="Phobius"/>
    </source>
</evidence>
<sequence>MRKSSLNQESASSFILTAPLGFLALALLCCQLGALNPVVSRPLGGFLWLLVVFLSAGRRRVLWSILTAVLLFNPIGPVHRPEGLFLLALLPWAGGSWGRRWMGAALIAAIFSWIWTHHPEFWFGLDELSAGITQKIADANLSSAASGLRLIGIALCFPLASMLSERRIIIPLCTAAVLVLSLLIYWWMIPLLNSYLHHHGLHGLQDAFSLQWALLILVGFVLTIWGLIDSPEPIESPRKRGTFVIPILVFTGALLSGWTASVGTPRYDKEVVFYHNGYLNWDLPHYGTYGRGSSGMFGLIPDYLSWRGFKVSRQDSLSSEVLSQAGVVVIINLKETLSSPETKALQNFVSNGGSLLLMGDHTSLSGIREPSNKLLKPYGIELNFDSAKPHRTGWSGSLSTASHPLTAGLGLIRQGGSQPGVSQIWVGASLDLSSPAIPLIVGRESWSDSGDSSNVKDGYLGNFRYAPDERLGNQILVAEAIAGDGKVLVFGDTSTLQNGALARSSKFVERMFSYMLSPVTHPPGWMKILGILLLAGSLLIWSLSGAGFSGLTLGSLALFLALGFCQNRTSHSVDSIDMGWIGSAPPRAVVDLTHAPRCPLNLTSAQSVWGLNNCLLRSGFLPIMQESWNDKVITDAKVIVEIAPVRRFDREERRALTVFMDAGGLLIICCGYEEYDGSQSILDGFGVEPLNVPLGPAEVAERMAQASNNGENMPDSLDINIRFHEAWEIGISNPQAEVLLNAYDKPALVFLPQGEGGLLYIADTEFLTNNNLESPTGNYHEGNILYLRYLLRKFAGGR</sequence>
<feature type="transmembrane region" description="Helical" evidence="1">
    <location>
        <begin position="168"/>
        <end position="189"/>
    </location>
</feature>
<protein>
    <recommendedName>
        <fullName evidence="2">DUF4350 domain-containing protein</fullName>
    </recommendedName>
</protein>
<feature type="transmembrane region" description="Helical" evidence="1">
    <location>
        <begin position="46"/>
        <end position="72"/>
    </location>
</feature>
<gene>
    <name evidence="3" type="ORF">CEE37_00075</name>
</gene>